<evidence type="ECO:0000259" key="7">
    <source>
        <dbReference type="SMART" id="SM00732"/>
    </source>
</evidence>
<dbReference type="PANTHER" id="PTHR33317:SF4">
    <property type="entry name" value="POLYNUCLEOTIDYL TRANSFERASE, RIBONUCLEASE H-LIKE SUPERFAMILY PROTEIN"/>
    <property type="match status" value="1"/>
</dbReference>
<dbReference type="SMART" id="SM00732">
    <property type="entry name" value="YqgFc"/>
    <property type="match status" value="1"/>
</dbReference>
<dbReference type="AlphaFoldDB" id="A0A1F6EW64"/>
<evidence type="ECO:0000313" key="9">
    <source>
        <dbReference type="Proteomes" id="UP000177215"/>
    </source>
</evidence>
<dbReference type="STRING" id="1798515.A3B35_02350"/>
<dbReference type="InterPro" id="IPR005227">
    <property type="entry name" value="YqgF"/>
</dbReference>
<organism evidence="8 9">
    <name type="scientific">Candidatus Kaiserbacteria bacterium RIFCSPLOWO2_01_FULL_54_24</name>
    <dbReference type="NCBI Taxonomy" id="1798515"/>
    <lineage>
        <taxon>Bacteria</taxon>
        <taxon>Candidatus Kaiseribacteriota</taxon>
    </lineage>
</organism>
<dbReference type="EMBL" id="MFMC01000004">
    <property type="protein sequence ID" value="OGG77857.1"/>
    <property type="molecule type" value="Genomic_DNA"/>
</dbReference>
<comment type="subcellular location">
    <subcellularLocation>
        <location evidence="5">Cytoplasm</location>
    </subcellularLocation>
</comment>
<dbReference type="GO" id="GO:0004518">
    <property type="term" value="F:nuclease activity"/>
    <property type="evidence" value="ECO:0007669"/>
    <property type="project" value="UniProtKB-KW"/>
</dbReference>
<name>A0A1F6EW64_9BACT</name>
<keyword evidence="3 5" id="KW-0540">Nuclease</keyword>
<dbReference type="Proteomes" id="UP000177215">
    <property type="component" value="Unassembled WGS sequence"/>
</dbReference>
<dbReference type="GO" id="GO:0000967">
    <property type="term" value="P:rRNA 5'-end processing"/>
    <property type="evidence" value="ECO:0007669"/>
    <property type="project" value="UniProtKB-UniRule"/>
</dbReference>
<evidence type="ECO:0000256" key="5">
    <source>
        <dbReference type="HAMAP-Rule" id="MF_00651"/>
    </source>
</evidence>
<feature type="region of interest" description="Disordered" evidence="6">
    <location>
        <begin position="83"/>
        <end position="106"/>
    </location>
</feature>
<sequence>MRYLGIDYGAKRIGLAISSENIAFPRGVIPNDANLFATLADIIKKEKISAIVVGDTRSFGGLANPVTKEADAFVERLKRETGLSVASAGEAGSSVEAGRHAPSEQKHDDAAAAFILQRYLDMGASRVDSDHA</sequence>
<dbReference type="GO" id="GO:0016788">
    <property type="term" value="F:hydrolase activity, acting on ester bonds"/>
    <property type="evidence" value="ECO:0007669"/>
    <property type="project" value="UniProtKB-UniRule"/>
</dbReference>
<evidence type="ECO:0000313" key="8">
    <source>
        <dbReference type="EMBL" id="OGG77857.1"/>
    </source>
</evidence>
<keyword evidence="2 5" id="KW-0690">Ribosome biogenesis</keyword>
<dbReference type="HAMAP" id="MF_00651">
    <property type="entry name" value="Nuclease_YqgF"/>
    <property type="match status" value="1"/>
</dbReference>
<evidence type="ECO:0000256" key="2">
    <source>
        <dbReference type="ARBA" id="ARBA00022517"/>
    </source>
</evidence>
<evidence type="ECO:0000256" key="1">
    <source>
        <dbReference type="ARBA" id="ARBA00022490"/>
    </source>
</evidence>
<dbReference type="InterPro" id="IPR012337">
    <property type="entry name" value="RNaseH-like_sf"/>
</dbReference>
<dbReference type="Gene3D" id="3.30.420.140">
    <property type="entry name" value="YqgF/RNase H-like domain"/>
    <property type="match status" value="1"/>
</dbReference>
<gene>
    <name evidence="8" type="ORF">A3B35_02350</name>
</gene>
<dbReference type="InterPro" id="IPR037027">
    <property type="entry name" value="YqgF/RNaseH-like_dom_sf"/>
</dbReference>
<keyword evidence="4 5" id="KW-0378">Hydrolase</keyword>
<feature type="domain" description="YqgF/RNase H-like" evidence="7">
    <location>
        <begin position="1"/>
        <end position="97"/>
    </location>
</feature>
<reference evidence="8 9" key="1">
    <citation type="journal article" date="2016" name="Nat. Commun.">
        <title>Thousands of microbial genomes shed light on interconnected biogeochemical processes in an aquifer system.</title>
        <authorList>
            <person name="Anantharaman K."/>
            <person name="Brown C.T."/>
            <person name="Hug L.A."/>
            <person name="Sharon I."/>
            <person name="Castelle C.J."/>
            <person name="Probst A.J."/>
            <person name="Thomas B.C."/>
            <person name="Singh A."/>
            <person name="Wilkins M.J."/>
            <person name="Karaoz U."/>
            <person name="Brodie E.L."/>
            <person name="Williams K.H."/>
            <person name="Hubbard S.S."/>
            <person name="Banfield J.F."/>
        </authorList>
    </citation>
    <scope>NUCLEOTIDE SEQUENCE [LARGE SCALE GENOMIC DNA]</scope>
</reference>
<protein>
    <recommendedName>
        <fullName evidence="5">Putative pre-16S rRNA nuclease</fullName>
        <ecNumber evidence="5">3.1.-.-</ecNumber>
    </recommendedName>
</protein>
<dbReference type="EC" id="3.1.-.-" evidence="5"/>
<comment type="similarity">
    <text evidence="5">Belongs to the YqgF HJR family.</text>
</comment>
<evidence type="ECO:0000256" key="6">
    <source>
        <dbReference type="SAM" id="MobiDB-lite"/>
    </source>
</evidence>
<feature type="compositionally biased region" description="Low complexity" evidence="6">
    <location>
        <begin position="83"/>
        <end position="96"/>
    </location>
</feature>
<dbReference type="Pfam" id="PF03652">
    <property type="entry name" value="RuvX"/>
    <property type="match status" value="1"/>
</dbReference>
<evidence type="ECO:0000256" key="3">
    <source>
        <dbReference type="ARBA" id="ARBA00022722"/>
    </source>
</evidence>
<dbReference type="InterPro" id="IPR006641">
    <property type="entry name" value="YqgF/RNaseH-like_dom"/>
</dbReference>
<dbReference type="SUPFAM" id="SSF53098">
    <property type="entry name" value="Ribonuclease H-like"/>
    <property type="match status" value="1"/>
</dbReference>
<feature type="compositionally biased region" description="Basic and acidic residues" evidence="6">
    <location>
        <begin position="97"/>
        <end position="106"/>
    </location>
</feature>
<comment type="function">
    <text evidence="5">Could be a nuclease involved in processing of the 5'-end of pre-16S rRNA.</text>
</comment>
<dbReference type="CDD" id="cd16964">
    <property type="entry name" value="YqgF"/>
    <property type="match status" value="1"/>
</dbReference>
<dbReference type="GO" id="GO:0005829">
    <property type="term" value="C:cytosol"/>
    <property type="evidence" value="ECO:0007669"/>
    <property type="project" value="TreeGrafter"/>
</dbReference>
<evidence type="ECO:0000256" key="4">
    <source>
        <dbReference type="ARBA" id="ARBA00022801"/>
    </source>
</evidence>
<proteinExistence type="inferred from homology"/>
<keyword evidence="1 5" id="KW-0963">Cytoplasm</keyword>
<comment type="caution">
    <text evidence="8">The sequence shown here is derived from an EMBL/GenBank/DDBJ whole genome shotgun (WGS) entry which is preliminary data.</text>
</comment>
<dbReference type="PANTHER" id="PTHR33317">
    <property type="entry name" value="POLYNUCLEOTIDYL TRANSFERASE, RIBONUCLEASE H-LIKE SUPERFAMILY PROTEIN"/>
    <property type="match status" value="1"/>
</dbReference>
<accession>A0A1F6EW64</accession>